<sequence length="34" mass="4194">MAFSFRAMLFLMATLLSSLFFFRLNPVRRKRRLR</sequence>
<evidence type="ECO:0000256" key="1">
    <source>
        <dbReference type="SAM" id="Phobius"/>
    </source>
</evidence>
<keyword evidence="3" id="KW-1185">Reference proteome</keyword>
<protein>
    <submittedName>
        <fullName evidence="2">Uncharacterized protein</fullName>
    </submittedName>
</protein>
<comment type="caution">
    <text evidence="2">The sequence shown here is derived from an EMBL/GenBank/DDBJ whole genome shotgun (WGS) entry which is preliminary data.</text>
</comment>
<reference evidence="2 3" key="1">
    <citation type="journal article" date="2019" name="Genome Biol. Evol.">
        <title>Insights into the evolution of the New World diploid cottons (Gossypium, subgenus Houzingenia) based on genome sequencing.</title>
        <authorList>
            <person name="Grover C.E."/>
            <person name="Arick M.A. 2nd"/>
            <person name="Thrash A."/>
            <person name="Conover J.L."/>
            <person name="Sanders W.S."/>
            <person name="Peterson D.G."/>
            <person name="Frelichowski J.E."/>
            <person name="Scheffler J.A."/>
            <person name="Scheffler B.E."/>
            <person name="Wendel J.F."/>
        </authorList>
    </citation>
    <scope>NUCLEOTIDE SEQUENCE [LARGE SCALE GENOMIC DNA]</scope>
    <source>
        <strain evidence="2">157</strain>
        <tissue evidence="2">Leaf</tissue>
    </source>
</reference>
<accession>A0A7J8N4F5</accession>
<dbReference type="AlphaFoldDB" id="A0A7J8N4F5"/>
<proteinExistence type="predicted"/>
<dbReference type="Proteomes" id="UP000593572">
    <property type="component" value="Unassembled WGS sequence"/>
</dbReference>
<dbReference type="EMBL" id="JABEZX010000012">
    <property type="protein sequence ID" value="MBA0571888.1"/>
    <property type="molecule type" value="Genomic_DNA"/>
</dbReference>
<keyword evidence="1" id="KW-0812">Transmembrane</keyword>
<keyword evidence="1" id="KW-0472">Membrane</keyword>
<name>A0A7J8N4F5_9ROSI</name>
<feature type="transmembrane region" description="Helical" evidence="1">
    <location>
        <begin position="6"/>
        <end position="24"/>
    </location>
</feature>
<evidence type="ECO:0000313" key="2">
    <source>
        <dbReference type="EMBL" id="MBA0571888.1"/>
    </source>
</evidence>
<evidence type="ECO:0000313" key="3">
    <source>
        <dbReference type="Proteomes" id="UP000593572"/>
    </source>
</evidence>
<keyword evidence="1" id="KW-1133">Transmembrane helix</keyword>
<gene>
    <name evidence="2" type="ORF">Golob_002257</name>
</gene>
<organism evidence="2 3">
    <name type="scientific">Gossypium lobatum</name>
    <dbReference type="NCBI Taxonomy" id="34289"/>
    <lineage>
        <taxon>Eukaryota</taxon>
        <taxon>Viridiplantae</taxon>
        <taxon>Streptophyta</taxon>
        <taxon>Embryophyta</taxon>
        <taxon>Tracheophyta</taxon>
        <taxon>Spermatophyta</taxon>
        <taxon>Magnoliopsida</taxon>
        <taxon>eudicotyledons</taxon>
        <taxon>Gunneridae</taxon>
        <taxon>Pentapetalae</taxon>
        <taxon>rosids</taxon>
        <taxon>malvids</taxon>
        <taxon>Malvales</taxon>
        <taxon>Malvaceae</taxon>
        <taxon>Malvoideae</taxon>
        <taxon>Gossypium</taxon>
    </lineage>
</organism>